<feature type="binding site" evidence="13">
    <location>
        <position position="77"/>
    </location>
    <ligand>
        <name>Ca(2+)</name>
        <dbReference type="ChEBI" id="CHEBI:29108"/>
        <label>1</label>
    </ligand>
</feature>
<feature type="binding site" description="axial binding residue" evidence="13">
    <location>
        <position position="200"/>
    </location>
    <ligand>
        <name>heme b</name>
        <dbReference type="ChEBI" id="CHEBI:60344"/>
    </ligand>
    <ligandPart>
        <name>Fe</name>
        <dbReference type="ChEBI" id="CHEBI:18248"/>
    </ligandPart>
</feature>
<dbReference type="Pfam" id="PF00141">
    <property type="entry name" value="peroxidase"/>
    <property type="match status" value="1"/>
</dbReference>
<dbReference type="InterPro" id="IPR033905">
    <property type="entry name" value="Secretory_peroxidase"/>
</dbReference>
<feature type="signal peptide" evidence="16">
    <location>
        <begin position="1"/>
        <end position="31"/>
    </location>
</feature>
<feature type="binding site" evidence="13">
    <location>
        <position position="74"/>
    </location>
    <ligand>
        <name>Ca(2+)</name>
        <dbReference type="ChEBI" id="CHEBI:29108"/>
        <label>1</label>
    </ligand>
</feature>
<feature type="binding site" evidence="13">
    <location>
        <position position="217"/>
    </location>
    <ligand>
        <name>Ca(2+)</name>
        <dbReference type="ChEBI" id="CHEBI:29108"/>
        <label>2</label>
    </ligand>
</feature>
<dbReference type="GO" id="GO:0042744">
    <property type="term" value="P:hydrogen peroxide catabolic process"/>
    <property type="evidence" value="ECO:0007669"/>
    <property type="project" value="UniProtKB-KW"/>
</dbReference>
<feature type="binding site" evidence="13">
    <location>
        <position position="81"/>
    </location>
    <ligand>
        <name>Ca(2+)</name>
        <dbReference type="ChEBI" id="CHEBI:29108"/>
        <label>1</label>
    </ligand>
</feature>
<keyword evidence="16" id="KW-0732">Signal</keyword>
<dbReference type="InterPro" id="IPR010255">
    <property type="entry name" value="Haem_peroxidase_sf"/>
</dbReference>
<keyword evidence="3 16" id="KW-0575">Peroxidase</keyword>
<dbReference type="FunFam" id="1.10.520.10:FF:000001">
    <property type="entry name" value="Peroxidase"/>
    <property type="match status" value="1"/>
</dbReference>
<reference evidence="18" key="1">
    <citation type="submission" date="2022-05" db="EMBL/GenBank/DDBJ databases">
        <title>The Musa troglodytarum L. genome provides insights into the mechanism of non-climacteric behaviour and enrichment of carotenoids.</title>
        <authorList>
            <person name="Wang J."/>
        </authorList>
    </citation>
    <scope>NUCLEOTIDE SEQUENCE</scope>
    <source>
        <tissue evidence="18">Leaf</tissue>
    </source>
</reference>
<dbReference type="Gene3D" id="1.10.520.10">
    <property type="match status" value="2"/>
</dbReference>
<evidence type="ECO:0000256" key="11">
    <source>
        <dbReference type="PIRSR" id="PIRSR600823-1"/>
    </source>
</evidence>
<feature type="binding site" evidence="13">
    <location>
        <position position="201"/>
    </location>
    <ligand>
        <name>Ca(2+)</name>
        <dbReference type="ChEBI" id="CHEBI:29108"/>
        <label>2</label>
    </ligand>
</feature>
<evidence type="ECO:0000256" key="12">
    <source>
        <dbReference type="PIRSR" id="PIRSR600823-2"/>
    </source>
</evidence>
<keyword evidence="8 13" id="KW-0408">Iron</keyword>
<dbReference type="GO" id="GO:0140825">
    <property type="term" value="F:lactoperoxidase activity"/>
    <property type="evidence" value="ECO:0007669"/>
    <property type="project" value="UniProtKB-EC"/>
</dbReference>
<dbReference type="PANTHER" id="PTHR31388">
    <property type="entry name" value="PEROXIDASE 72-RELATED"/>
    <property type="match status" value="1"/>
</dbReference>
<keyword evidence="19" id="KW-1185">Reference proteome</keyword>
<evidence type="ECO:0000256" key="6">
    <source>
        <dbReference type="ARBA" id="ARBA00022837"/>
    </source>
</evidence>
<dbReference type="GO" id="GO:0005576">
    <property type="term" value="C:extracellular region"/>
    <property type="evidence" value="ECO:0007669"/>
    <property type="project" value="UniProtKB-SubCell"/>
</dbReference>
<feature type="disulfide bond" evidence="15">
    <location>
        <begin position="128"/>
        <end position="293"/>
    </location>
</feature>
<dbReference type="GO" id="GO:0020037">
    <property type="term" value="F:heme binding"/>
    <property type="evidence" value="ECO:0007669"/>
    <property type="project" value="UniProtKB-UniRule"/>
</dbReference>
<feature type="binding site" evidence="13">
    <location>
        <position position="220"/>
    </location>
    <ligand>
        <name>Ca(2+)</name>
        <dbReference type="ChEBI" id="CHEBI:29108"/>
        <label>2</label>
    </ligand>
</feature>
<comment type="cofactor">
    <cofactor evidence="13 16">
        <name>heme b</name>
        <dbReference type="ChEBI" id="CHEBI:60344"/>
    </cofactor>
    <text evidence="13 16">Binds 1 heme b (iron(II)-protoporphyrin IX) group per subunit.</text>
</comment>
<evidence type="ECO:0000256" key="4">
    <source>
        <dbReference type="ARBA" id="ARBA00022617"/>
    </source>
</evidence>
<dbReference type="PROSITE" id="PS00435">
    <property type="entry name" value="PEROXIDASE_1"/>
    <property type="match status" value="1"/>
</dbReference>
<feature type="binding site" evidence="13">
    <location>
        <position position="95"/>
    </location>
    <ligand>
        <name>Ca(2+)</name>
        <dbReference type="ChEBI" id="CHEBI:29108"/>
        <label>1</label>
    </ligand>
</feature>
<dbReference type="PRINTS" id="PR00461">
    <property type="entry name" value="PLPEROXIDASE"/>
</dbReference>
<evidence type="ECO:0000256" key="7">
    <source>
        <dbReference type="ARBA" id="ARBA00023002"/>
    </source>
</evidence>
<feature type="active site" description="Proton acceptor" evidence="11">
    <location>
        <position position="73"/>
    </location>
</feature>
<feature type="domain" description="Plant heme peroxidase family profile" evidence="17">
    <location>
        <begin position="32"/>
        <end position="297"/>
    </location>
</feature>
<evidence type="ECO:0000256" key="8">
    <source>
        <dbReference type="ARBA" id="ARBA00023004"/>
    </source>
</evidence>
<dbReference type="SUPFAM" id="SSF48113">
    <property type="entry name" value="Heme-dependent peroxidases"/>
    <property type="match status" value="1"/>
</dbReference>
<evidence type="ECO:0000256" key="5">
    <source>
        <dbReference type="ARBA" id="ARBA00022723"/>
    </source>
</evidence>
<gene>
    <name evidence="18" type="ORF">MUK42_13985</name>
</gene>
<evidence type="ECO:0000256" key="1">
    <source>
        <dbReference type="ARBA" id="ARBA00000189"/>
    </source>
</evidence>
<protein>
    <recommendedName>
        <fullName evidence="16">Peroxidase</fullName>
        <ecNumber evidence="16">1.11.1.7</ecNumber>
    </recommendedName>
</protein>
<keyword evidence="6 13" id="KW-0106">Calcium</keyword>
<proteinExistence type="inferred from homology"/>
<evidence type="ECO:0000259" key="17">
    <source>
        <dbReference type="PROSITE" id="PS50873"/>
    </source>
</evidence>
<dbReference type="Proteomes" id="UP001055439">
    <property type="component" value="Chromosome 9"/>
</dbReference>
<dbReference type="PANTHER" id="PTHR31388:SF247">
    <property type="entry name" value="PEROXIDASE"/>
    <property type="match status" value="1"/>
</dbReference>
<evidence type="ECO:0000256" key="10">
    <source>
        <dbReference type="ARBA" id="ARBA00023324"/>
    </source>
</evidence>
<dbReference type="Gene3D" id="1.10.420.10">
    <property type="entry name" value="Peroxidase, domain 2"/>
    <property type="match status" value="2"/>
</dbReference>
<keyword evidence="5 13" id="KW-0479">Metal-binding</keyword>
<dbReference type="OrthoDB" id="2113341at2759"/>
<comment type="subcellular location">
    <subcellularLocation>
        <location evidence="16">Secreted</location>
    </subcellularLocation>
</comment>
<feature type="site" description="Transition state stabilizer" evidence="14">
    <location>
        <position position="69"/>
    </location>
</feature>
<feature type="chain" id="PRO_5039748371" description="Peroxidase" evidence="16">
    <location>
        <begin position="32"/>
        <end position="297"/>
    </location>
</feature>
<evidence type="ECO:0000256" key="13">
    <source>
        <dbReference type="PIRSR" id="PIRSR600823-3"/>
    </source>
</evidence>
<dbReference type="InterPro" id="IPR002016">
    <property type="entry name" value="Haem_peroxidase"/>
</dbReference>
<dbReference type="CDD" id="cd00693">
    <property type="entry name" value="secretory_peroxidase"/>
    <property type="match status" value="1"/>
</dbReference>
<evidence type="ECO:0000256" key="3">
    <source>
        <dbReference type="ARBA" id="ARBA00022559"/>
    </source>
</evidence>
<evidence type="ECO:0000256" key="16">
    <source>
        <dbReference type="RuleBase" id="RU362060"/>
    </source>
</evidence>
<comment type="catalytic activity">
    <reaction evidence="1 16">
        <text>2 a phenolic donor + H2O2 = 2 a phenolic radical donor + 2 H2O</text>
        <dbReference type="Rhea" id="RHEA:56136"/>
        <dbReference type="ChEBI" id="CHEBI:15377"/>
        <dbReference type="ChEBI" id="CHEBI:16240"/>
        <dbReference type="ChEBI" id="CHEBI:139520"/>
        <dbReference type="ChEBI" id="CHEBI:139521"/>
        <dbReference type="EC" id="1.11.1.7"/>
    </reaction>
</comment>
<keyword evidence="4 16" id="KW-0349">Heme</keyword>
<dbReference type="PROSITE" id="PS00436">
    <property type="entry name" value="PEROXIDASE_2"/>
    <property type="match status" value="1"/>
</dbReference>
<feature type="binding site" evidence="13">
    <location>
        <position position="79"/>
    </location>
    <ligand>
        <name>Ca(2+)</name>
        <dbReference type="ChEBI" id="CHEBI:29108"/>
        <label>1</label>
    </ligand>
</feature>
<dbReference type="AlphaFoldDB" id="A0A9E7L8E3"/>
<dbReference type="PRINTS" id="PR00458">
    <property type="entry name" value="PEROXIDASE"/>
</dbReference>
<dbReference type="InterPro" id="IPR019794">
    <property type="entry name" value="Peroxidases_AS"/>
</dbReference>
<dbReference type="InterPro" id="IPR019793">
    <property type="entry name" value="Peroxidases_heam-ligand_BS"/>
</dbReference>
<dbReference type="EMBL" id="CP097511">
    <property type="protein sequence ID" value="URE48202.1"/>
    <property type="molecule type" value="Genomic_DNA"/>
</dbReference>
<keyword evidence="10 16" id="KW-0376">Hydrogen peroxide</keyword>
<accession>A0A9E7L8E3</accession>
<keyword evidence="9 15" id="KW-1015">Disulfide bond</keyword>
<dbReference type="InterPro" id="IPR000823">
    <property type="entry name" value="Peroxidase_pln"/>
</dbReference>
<organism evidence="18 19">
    <name type="scientific">Musa troglodytarum</name>
    <name type="common">fe'i banana</name>
    <dbReference type="NCBI Taxonomy" id="320322"/>
    <lineage>
        <taxon>Eukaryota</taxon>
        <taxon>Viridiplantae</taxon>
        <taxon>Streptophyta</taxon>
        <taxon>Embryophyta</taxon>
        <taxon>Tracheophyta</taxon>
        <taxon>Spermatophyta</taxon>
        <taxon>Magnoliopsida</taxon>
        <taxon>Liliopsida</taxon>
        <taxon>Zingiberales</taxon>
        <taxon>Musaceae</taxon>
        <taxon>Musa</taxon>
    </lineage>
</organism>
<evidence type="ECO:0000313" key="19">
    <source>
        <dbReference type="Proteomes" id="UP001055439"/>
    </source>
</evidence>
<dbReference type="EC" id="1.11.1.7" evidence="16"/>
<comment type="function">
    <text evidence="16">Removal of H(2)O(2), oxidation of toxic reductants, biosynthesis and degradation of lignin, suberization, auxin catabolism, response to environmental stresses such as wounding, pathogen attack and oxidative stress.</text>
</comment>
<evidence type="ECO:0000313" key="18">
    <source>
        <dbReference type="EMBL" id="URE48202.1"/>
    </source>
</evidence>
<evidence type="ECO:0000256" key="14">
    <source>
        <dbReference type="PIRSR" id="PIRSR600823-4"/>
    </source>
</evidence>
<keyword evidence="16" id="KW-0964">Secreted</keyword>
<keyword evidence="7 16" id="KW-0560">Oxidoreductase</keyword>
<evidence type="ECO:0000256" key="2">
    <source>
        <dbReference type="ARBA" id="ARBA00006873"/>
    </source>
</evidence>
<dbReference type="PROSITE" id="PS50873">
    <property type="entry name" value="PEROXIDASE_4"/>
    <property type="match status" value="1"/>
</dbReference>
<feature type="disulfide bond" evidence="15">
    <location>
        <begin position="42"/>
        <end position="122"/>
    </location>
</feature>
<evidence type="ECO:0000256" key="9">
    <source>
        <dbReference type="ARBA" id="ARBA00023157"/>
    </source>
</evidence>
<evidence type="ECO:0000256" key="15">
    <source>
        <dbReference type="PIRSR" id="PIRSR600823-5"/>
    </source>
</evidence>
<dbReference type="GO" id="GO:0006979">
    <property type="term" value="P:response to oxidative stress"/>
    <property type="evidence" value="ECO:0007669"/>
    <property type="project" value="UniProtKB-UniRule"/>
</dbReference>
<feature type="binding site" evidence="13">
    <location>
        <position position="225"/>
    </location>
    <ligand>
        <name>Ca(2+)</name>
        <dbReference type="ChEBI" id="CHEBI:29108"/>
        <label>2</label>
    </ligand>
</feature>
<feature type="binding site" evidence="12">
    <location>
        <position position="170"/>
    </location>
    <ligand>
        <name>substrate</name>
    </ligand>
</feature>
<comment type="cofactor">
    <cofactor evidence="13 16">
        <name>Ca(2+)</name>
        <dbReference type="ChEBI" id="CHEBI:29108"/>
    </cofactor>
    <text evidence="13 16">Binds 2 calcium ions per subunit.</text>
</comment>
<feature type="disulfide bond" evidence="15">
    <location>
        <begin position="75"/>
        <end position="80"/>
    </location>
</feature>
<feature type="binding site" evidence="13">
    <location>
        <position position="83"/>
    </location>
    <ligand>
        <name>Ca(2+)</name>
        <dbReference type="ChEBI" id="CHEBI:29108"/>
        <label>1</label>
    </ligand>
</feature>
<dbReference type="GO" id="GO:0046872">
    <property type="term" value="F:metal ion binding"/>
    <property type="evidence" value="ECO:0007669"/>
    <property type="project" value="UniProtKB-UniRule"/>
</dbReference>
<sequence>MASLSGISSRTPLALFFFFCCCCCFAATASAQLSSSFYNASCPNALPIIQSAVKAAVAKERRMGASLLRLHFHDCFVQGCDGSVLLDDTSSFTGEKTAGPNNNSLRGFDVVDAIKSKLESACNQVVSCADILAVAARDSVVALGGPSWTVQLGRRDSTTASFSSANSDIPRPDFNLTDLISAFSNKGLATTDMVALSGAHTVGQARCTTFRARIYNDASTPTAFDTCYYRNLLSNKGLLHSDQQLHGGGSTDSQVSSYAANSAKFFGDFASAMVKMGSISPLTGSSGEIRTNCRKTN</sequence>
<name>A0A9E7L8E3_9LILI</name>
<comment type="similarity">
    <text evidence="2">Belongs to the peroxidase family. Ascorbate peroxidase subfamily.</text>
</comment>
<comment type="similarity">
    <text evidence="16">Belongs to the peroxidase family. Classical plant (class III) peroxidase subfamily.</text>
</comment>